<dbReference type="EMBL" id="OX395126">
    <property type="protein sequence ID" value="CAI5763556.1"/>
    <property type="molecule type" value="Genomic_DNA"/>
</dbReference>
<protein>
    <submittedName>
        <fullName evidence="1">Uncharacterized protein</fullName>
    </submittedName>
</protein>
<evidence type="ECO:0000313" key="1">
    <source>
        <dbReference type="EMBL" id="CAI5763556.1"/>
    </source>
</evidence>
<name>A0AA35NTK5_9SAUR</name>
<reference evidence="1" key="1">
    <citation type="submission" date="2022-12" db="EMBL/GenBank/DDBJ databases">
        <authorList>
            <person name="Alioto T."/>
            <person name="Alioto T."/>
            <person name="Gomez Garrido J."/>
        </authorList>
    </citation>
    <scope>NUCLEOTIDE SEQUENCE</scope>
</reference>
<accession>A0AA35NTK5</accession>
<dbReference type="Proteomes" id="UP001178461">
    <property type="component" value="Chromosome 1"/>
</dbReference>
<sequence length="61" mass="6607">MGKVRGREILHLPKILGPASIFGGKDTLLEAVNPQCCLCLSLHLLDCKLSLQVVEEGRHGV</sequence>
<evidence type="ECO:0000313" key="2">
    <source>
        <dbReference type="Proteomes" id="UP001178461"/>
    </source>
</evidence>
<dbReference type="AlphaFoldDB" id="A0AA35NTK5"/>
<organism evidence="1 2">
    <name type="scientific">Podarcis lilfordi</name>
    <name type="common">Lilford's wall lizard</name>
    <dbReference type="NCBI Taxonomy" id="74358"/>
    <lineage>
        <taxon>Eukaryota</taxon>
        <taxon>Metazoa</taxon>
        <taxon>Chordata</taxon>
        <taxon>Craniata</taxon>
        <taxon>Vertebrata</taxon>
        <taxon>Euteleostomi</taxon>
        <taxon>Lepidosauria</taxon>
        <taxon>Squamata</taxon>
        <taxon>Bifurcata</taxon>
        <taxon>Unidentata</taxon>
        <taxon>Episquamata</taxon>
        <taxon>Laterata</taxon>
        <taxon>Lacertibaenia</taxon>
        <taxon>Lacertidae</taxon>
        <taxon>Podarcis</taxon>
    </lineage>
</organism>
<keyword evidence="2" id="KW-1185">Reference proteome</keyword>
<proteinExistence type="predicted"/>
<gene>
    <name evidence="1" type="ORF">PODLI_1B000562</name>
</gene>